<evidence type="ECO:0000313" key="2">
    <source>
        <dbReference type="EMBL" id="GEP41858.1"/>
    </source>
</evidence>
<reference evidence="2 3" key="1">
    <citation type="submission" date="2019-07" db="EMBL/GenBank/DDBJ databases">
        <title>Whole genome shotgun sequence of Brevifollis gellanilyticus NBRC 108608.</title>
        <authorList>
            <person name="Hosoyama A."/>
            <person name="Uohara A."/>
            <person name="Ohji S."/>
            <person name="Ichikawa N."/>
        </authorList>
    </citation>
    <scope>NUCLEOTIDE SEQUENCE [LARGE SCALE GENOMIC DNA]</scope>
    <source>
        <strain evidence="2 3">NBRC 108608</strain>
    </source>
</reference>
<dbReference type="RefSeq" id="WP_146849345.1">
    <property type="nucleotide sequence ID" value="NZ_BKAG01000006.1"/>
</dbReference>
<dbReference type="OrthoDB" id="8005789at2"/>
<dbReference type="Proteomes" id="UP000321577">
    <property type="component" value="Unassembled WGS sequence"/>
</dbReference>
<accession>A0A512M557</accession>
<dbReference type="AlphaFoldDB" id="A0A512M557"/>
<gene>
    <name evidence="2" type="ORF">BGE01nite_11490</name>
</gene>
<name>A0A512M557_9BACT</name>
<comment type="caution">
    <text evidence="2">The sequence shown here is derived from an EMBL/GenBank/DDBJ whole genome shotgun (WGS) entry which is preliminary data.</text>
</comment>
<protein>
    <recommendedName>
        <fullName evidence="1">DUF6036 domain-containing protein</fullName>
    </recommendedName>
</protein>
<dbReference type="EMBL" id="BKAG01000006">
    <property type="protein sequence ID" value="GEP41858.1"/>
    <property type="molecule type" value="Genomic_DNA"/>
</dbReference>
<dbReference type="Pfam" id="PF19502">
    <property type="entry name" value="DUF6036"/>
    <property type="match status" value="1"/>
</dbReference>
<keyword evidence="3" id="KW-1185">Reference proteome</keyword>
<dbReference type="InterPro" id="IPR045792">
    <property type="entry name" value="DUF6036"/>
</dbReference>
<evidence type="ECO:0000259" key="1">
    <source>
        <dbReference type="Pfam" id="PF19502"/>
    </source>
</evidence>
<sequence>MDLASLNSLLSEARKIIPETPLIIFGSTSAFATWPDLPETVDTYLQTRDTDLILDPWKEETAITLQKAIGRLSLYDQENGVYADIIKPDVFANFPADFRDPLVPLEGYPNVWALNPHDMAVSKLLVGRPKDLRLLSILFATGRLDEALVRKLLWSMDMEEKWIVKSHAFLDEVVKAAWDLGYTRRDVKDTWRKP</sequence>
<evidence type="ECO:0000313" key="3">
    <source>
        <dbReference type="Proteomes" id="UP000321577"/>
    </source>
</evidence>
<feature type="domain" description="DUF6036" evidence="1">
    <location>
        <begin position="6"/>
        <end position="163"/>
    </location>
</feature>
<proteinExistence type="predicted"/>
<organism evidence="2 3">
    <name type="scientific">Brevifollis gellanilyticus</name>
    <dbReference type="NCBI Taxonomy" id="748831"/>
    <lineage>
        <taxon>Bacteria</taxon>
        <taxon>Pseudomonadati</taxon>
        <taxon>Verrucomicrobiota</taxon>
        <taxon>Verrucomicrobiia</taxon>
        <taxon>Verrucomicrobiales</taxon>
        <taxon>Verrucomicrobiaceae</taxon>
    </lineage>
</organism>